<dbReference type="EMBL" id="GGFL01011521">
    <property type="protein sequence ID" value="MBW75699.1"/>
    <property type="molecule type" value="Transcribed_RNA"/>
</dbReference>
<protein>
    <submittedName>
        <fullName evidence="1">Putative secreted protein</fullName>
    </submittedName>
</protein>
<name>A0A2M4DDX3_ANODA</name>
<accession>A0A2M4DDX3</accession>
<sequence>MQHLKANSFADWIVSMAWLFLPLSTSAWTASGKVLLSFAGTVLRVLQQMNRHYGLSNCAARSLPFPSLTI</sequence>
<proteinExistence type="predicted"/>
<reference evidence="1" key="1">
    <citation type="submission" date="2018-01" db="EMBL/GenBank/DDBJ databases">
        <title>An insight into the sialome of Amazonian anophelines.</title>
        <authorList>
            <person name="Ribeiro J.M."/>
            <person name="Scarpassa V."/>
            <person name="Calvo E."/>
        </authorList>
    </citation>
    <scope>NUCLEOTIDE SEQUENCE</scope>
</reference>
<evidence type="ECO:0000313" key="1">
    <source>
        <dbReference type="EMBL" id="MBW75699.1"/>
    </source>
</evidence>
<dbReference type="AlphaFoldDB" id="A0A2M4DDX3"/>
<organism evidence="1">
    <name type="scientific">Anopheles darlingi</name>
    <name type="common">Mosquito</name>
    <dbReference type="NCBI Taxonomy" id="43151"/>
    <lineage>
        <taxon>Eukaryota</taxon>
        <taxon>Metazoa</taxon>
        <taxon>Ecdysozoa</taxon>
        <taxon>Arthropoda</taxon>
        <taxon>Hexapoda</taxon>
        <taxon>Insecta</taxon>
        <taxon>Pterygota</taxon>
        <taxon>Neoptera</taxon>
        <taxon>Endopterygota</taxon>
        <taxon>Diptera</taxon>
        <taxon>Nematocera</taxon>
        <taxon>Culicoidea</taxon>
        <taxon>Culicidae</taxon>
        <taxon>Anophelinae</taxon>
        <taxon>Anopheles</taxon>
    </lineage>
</organism>